<feature type="domain" description="DH" evidence="1">
    <location>
        <begin position="39"/>
        <end position="236"/>
    </location>
</feature>
<dbReference type="SMART" id="SM00325">
    <property type="entry name" value="RhoGEF"/>
    <property type="match status" value="1"/>
</dbReference>
<accession>A2F4F7</accession>
<sequence length="415" mass="47944">MKPTVRPLNLFLSEARAYKIIKTALIPLIKAQRENKDSKRRSIFLELITTERNFVEGLNSLDDIYYRPLNQSINSKKPLIDAGSLTSLFGNIDQIRDAHENGILKAMDEVLPDLKKPFPPKEKYIYLATKILEIYPRMSTLYRSYLQTNDGSEALLDKCNKNKAFREFMSQCLFNPRAKCRSIEDFLILPVQRIAGYRCLYERILKYFPESMEEEHRIYKDVLDKVVALGATMNKEKINEKDQEALLNIAECVTKKPTFLAIMKPGRKLLGQVSTKYLDQQTGKVNNEGSIHVFTDILLLSTSTISGIFGTMKSLYVDAIPIQQIRFQATIFNDYAEKAFVLRTDTHEYNLMLKTTKKRDEFIHFVKKQKKKISSRVKEQSKNGQTHMQSLLNELADLYSNPQQMRTRSQALNAL</sequence>
<dbReference type="InterPro" id="IPR035899">
    <property type="entry name" value="DBL_dom_sf"/>
</dbReference>
<reference evidence="2" key="2">
    <citation type="journal article" date="2007" name="Science">
        <title>Draft genome sequence of the sexually transmitted pathogen Trichomonas vaginalis.</title>
        <authorList>
            <person name="Carlton J.M."/>
            <person name="Hirt R.P."/>
            <person name="Silva J.C."/>
            <person name="Delcher A.L."/>
            <person name="Schatz M."/>
            <person name="Zhao Q."/>
            <person name="Wortman J.R."/>
            <person name="Bidwell S.L."/>
            <person name="Alsmark U.C.M."/>
            <person name="Besteiro S."/>
            <person name="Sicheritz-Ponten T."/>
            <person name="Noel C.J."/>
            <person name="Dacks J.B."/>
            <person name="Foster P.G."/>
            <person name="Simillion C."/>
            <person name="Van de Peer Y."/>
            <person name="Miranda-Saavedra D."/>
            <person name="Barton G.J."/>
            <person name="Westrop G.D."/>
            <person name="Mueller S."/>
            <person name="Dessi D."/>
            <person name="Fiori P.L."/>
            <person name="Ren Q."/>
            <person name="Paulsen I."/>
            <person name="Zhang H."/>
            <person name="Bastida-Corcuera F.D."/>
            <person name="Simoes-Barbosa A."/>
            <person name="Brown M.T."/>
            <person name="Hayes R.D."/>
            <person name="Mukherjee M."/>
            <person name="Okumura C.Y."/>
            <person name="Schneider R."/>
            <person name="Smith A.J."/>
            <person name="Vanacova S."/>
            <person name="Villalvazo M."/>
            <person name="Haas B.J."/>
            <person name="Pertea M."/>
            <person name="Feldblyum T.V."/>
            <person name="Utterback T.R."/>
            <person name="Shu C.L."/>
            <person name="Osoegawa K."/>
            <person name="de Jong P.J."/>
            <person name="Hrdy I."/>
            <person name="Horvathova L."/>
            <person name="Zubacova Z."/>
            <person name="Dolezal P."/>
            <person name="Malik S.B."/>
            <person name="Logsdon J.M. Jr."/>
            <person name="Henze K."/>
            <person name="Gupta A."/>
            <person name="Wang C.C."/>
            <person name="Dunne R.L."/>
            <person name="Upcroft J.A."/>
            <person name="Upcroft P."/>
            <person name="White O."/>
            <person name="Salzberg S.L."/>
            <person name="Tang P."/>
            <person name="Chiu C.-H."/>
            <person name="Lee Y.-S."/>
            <person name="Embley T.M."/>
            <person name="Coombs G.H."/>
            <person name="Mottram J.C."/>
            <person name="Tachezy J."/>
            <person name="Fraser-Liggett C.M."/>
            <person name="Johnson P.J."/>
        </authorList>
    </citation>
    <scope>NUCLEOTIDE SEQUENCE [LARGE SCALE GENOMIC DNA]</scope>
    <source>
        <strain evidence="2">G3</strain>
    </source>
</reference>
<dbReference type="GO" id="GO:0005085">
    <property type="term" value="F:guanyl-nucleotide exchange factor activity"/>
    <property type="evidence" value="ECO:0000318"/>
    <property type="project" value="GO_Central"/>
</dbReference>
<dbReference type="InterPro" id="IPR011993">
    <property type="entry name" value="PH-like_dom_sf"/>
</dbReference>
<reference evidence="2" key="1">
    <citation type="submission" date="2006-10" db="EMBL/GenBank/DDBJ databases">
        <authorList>
            <person name="Amadeo P."/>
            <person name="Zhao Q."/>
            <person name="Wortman J."/>
            <person name="Fraser-Liggett C."/>
            <person name="Carlton J."/>
        </authorList>
    </citation>
    <scope>NUCLEOTIDE SEQUENCE</scope>
    <source>
        <strain evidence="2">G3</strain>
    </source>
</reference>
<dbReference type="STRING" id="5722.A2F4F7"/>
<proteinExistence type="predicted"/>
<gene>
    <name evidence="2" type="ORF">TVAG_257760</name>
</gene>
<dbReference type="InterPro" id="IPR051092">
    <property type="entry name" value="FYVE_RhoGEF_PH"/>
</dbReference>
<dbReference type="PANTHER" id="PTHR12673:SF159">
    <property type="entry name" value="LD03170P"/>
    <property type="match status" value="1"/>
</dbReference>
<dbReference type="Proteomes" id="UP000001542">
    <property type="component" value="Unassembled WGS sequence"/>
</dbReference>
<dbReference type="VEuPathDB" id="TrichDB:TVAGG3_1031300"/>
<dbReference type="Pfam" id="PF00621">
    <property type="entry name" value="RhoGEF"/>
    <property type="match status" value="1"/>
</dbReference>
<dbReference type="eggNOG" id="KOG3417">
    <property type="taxonomic scope" value="Eukaryota"/>
</dbReference>
<dbReference type="Gene3D" id="1.20.900.10">
    <property type="entry name" value="Dbl homology (DH) domain"/>
    <property type="match status" value="1"/>
</dbReference>
<dbReference type="OrthoDB" id="660555at2759"/>
<dbReference type="KEGG" id="tva:4758041"/>
<dbReference type="InterPro" id="IPR000219">
    <property type="entry name" value="DH_dom"/>
</dbReference>
<organism evidence="2 3">
    <name type="scientific">Trichomonas vaginalis (strain ATCC PRA-98 / G3)</name>
    <dbReference type="NCBI Taxonomy" id="412133"/>
    <lineage>
        <taxon>Eukaryota</taxon>
        <taxon>Metamonada</taxon>
        <taxon>Parabasalia</taxon>
        <taxon>Trichomonadida</taxon>
        <taxon>Trichomonadidae</taxon>
        <taxon>Trichomonas</taxon>
    </lineage>
</organism>
<keyword evidence="3" id="KW-1185">Reference proteome</keyword>
<name>A2F4F7_TRIV3</name>
<dbReference type="InParanoid" id="A2F4F7"/>
<evidence type="ECO:0000259" key="1">
    <source>
        <dbReference type="PROSITE" id="PS50010"/>
    </source>
</evidence>
<dbReference type="AlphaFoldDB" id="A2F4F7"/>
<dbReference type="GO" id="GO:0005737">
    <property type="term" value="C:cytoplasm"/>
    <property type="evidence" value="ECO:0000318"/>
    <property type="project" value="GO_Central"/>
</dbReference>
<evidence type="ECO:0000313" key="3">
    <source>
        <dbReference type="Proteomes" id="UP000001542"/>
    </source>
</evidence>
<dbReference type="SUPFAM" id="SSF48065">
    <property type="entry name" value="DBL homology domain (DH-domain)"/>
    <property type="match status" value="1"/>
</dbReference>
<dbReference type="RefSeq" id="XP_001313151.1">
    <property type="nucleotide sequence ID" value="XM_001313150.1"/>
</dbReference>
<protein>
    <submittedName>
        <fullName evidence="2">RhoGEF domain containing protein</fullName>
    </submittedName>
</protein>
<dbReference type="PROSITE" id="PS50010">
    <property type="entry name" value="DH_2"/>
    <property type="match status" value="1"/>
</dbReference>
<dbReference type="VEuPathDB" id="TrichDB:TVAG_257760"/>
<dbReference type="PANTHER" id="PTHR12673">
    <property type="entry name" value="FACIOGENITAL DYSPLASIA PROTEIN"/>
    <property type="match status" value="1"/>
</dbReference>
<dbReference type="EMBL" id="DS113609">
    <property type="protein sequence ID" value="EAY00222.1"/>
    <property type="molecule type" value="Genomic_DNA"/>
</dbReference>
<dbReference type="SMR" id="A2F4F7"/>
<dbReference type="Gene3D" id="2.30.29.30">
    <property type="entry name" value="Pleckstrin-homology domain (PH domain)/Phosphotyrosine-binding domain (PTB)"/>
    <property type="match status" value="1"/>
</dbReference>
<evidence type="ECO:0000313" key="2">
    <source>
        <dbReference type="EMBL" id="EAY00222.1"/>
    </source>
</evidence>